<feature type="compositionally biased region" description="Acidic residues" evidence="1">
    <location>
        <begin position="97"/>
        <end position="106"/>
    </location>
</feature>
<feature type="region of interest" description="Disordered" evidence="1">
    <location>
        <begin position="1"/>
        <end position="26"/>
    </location>
</feature>
<dbReference type="RefSeq" id="XP_027616355.1">
    <property type="nucleotide sequence ID" value="XM_027760554.1"/>
</dbReference>
<dbReference type="InParanoid" id="A0A401GT81"/>
<name>A0A401GT81_9APHY</name>
<dbReference type="EMBL" id="BFAD01000007">
    <property type="protein sequence ID" value="GBE85442.1"/>
    <property type="molecule type" value="Genomic_DNA"/>
</dbReference>
<accession>A0A401GT81</accession>
<comment type="caution">
    <text evidence="2">The sequence shown here is derived from an EMBL/GenBank/DDBJ whole genome shotgun (WGS) entry which is preliminary data.</text>
</comment>
<feature type="compositionally biased region" description="Low complexity" evidence="1">
    <location>
        <begin position="63"/>
        <end position="82"/>
    </location>
</feature>
<feature type="region of interest" description="Disordered" evidence="1">
    <location>
        <begin position="46"/>
        <end position="106"/>
    </location>
</feature>
<evidence type="ECO:0000313" key="3">
    <source>
        <dbReference type="Proteomes" id="UP000287166"/>
    </source>
</evidence>
<dbReference type="AlphaFoldDB" id="A0A401GT81"/>
<protein>
    <submittedName>
        <fullName evidence="2">Uncharacterized protein</fullName>
    </submittedName>
</protein>
<evidence type="ECO:0000256" key="1">
    <source>
        <dbReference type="SAM" id="MobiDB-lite"/>
    </source>
</evidence>
<dbReference type="GeneID" id="38782359"/>
<keyword evidence="3" id="KW-1185">Reference proteome</keyword>
<dbReference type="Proteomes" id="UP000287166">
    <property type="component" value="Unassembled WGS sequence"/>
</dbReference>
<organism evidence="2 3">
    <name type="scientific">Sparassis crispa</name>
    <dbReference type="NCBI Taxonomy" id="139825"/>
    <lineage>
        <taxon>Eukaryota</taxon>
        <taxon>Fungi</taxon>
        <taxon>Dikarya</taxon>
        <taxon>Basidiomycota</taxon>
        <taxon>Agaricomycotina</taxon>
        <taxon>Agaricomycetes</taxon>
        <taxon>Polyporales</taxon>
        <taxon>Sparassidaceae</taxon>
        <taxon>Sparassis</taxon>
    </lineage>
</organism>
<reference evidence="2 3" key="1">
    <citation type="journal article" date="2018" name="Sci. Rep.">
        <title>Genome sequence of the cauliflower mushroom Sparassis crispa (Hanabiratake) and its association with beneficial usage.</title>
        <authorList>
            <person name="Kiyama R."/>
            <person name="Furutani Y."/>
            <person name="Kawaguchi K."/>
            <person name="Nakanishi T."/>
        </authorList>
    </citation>
    <scope>NUCLEOTIDE SEQUENCE [LARGE SCALE GENOMIC DNA]</scope>
</reference>
<proteinExistence type="predicted"/>
<sequence>MLSTSQTYDEDDRARAALPRAVPQALPQSGQASLWEFITAKQQILKKEQATKMQQDPYSHKMSAGPGLSTASSASGPAPSTSNHYCIWYPPNSTGDSDTDVVADPD</sequence>
<gene>
    <name evidence="2" type="ORF">SCP_0706290</name>
</gene>
<evidence type="ECO:0000313" key="2">
    <source>
        <dbReference type="EMBL" id="GBE85442.1"/>
    </source>
</evidence>